<evidence type="ECO:0000313" key="1">
    <source>
        <dbReference type="Proteomes" id="UP000035680"/>
    </source>
</evidence>
<reference evidence="1" key="1">
    <citation type="submission" date="2014-07" db="EMBL/GenBank/DDBJ databases">
        <authorList>
            <person name="Martin A.A"/>
            <person name="De Silva N."/>
        </authorList>
    </citation>
    <scope>NUCLEOTIDE SEQUENCE</scope>
</reference>
<dbReference type="Gene3D" id="3.40.390.10">
    <property type="entry name" value="Collagenase (Catalytic Domain)"/>
    <property type="match status" value="1"/>
</dbReference>
<evidence type="ECO:0000313" key="2">
    <source>
        <dbReference type="WBParaSite" id="SVE_0866400.1"/>
    </source>
</evidence>
<sequence length="132" mass="15397">MRTIAFEMKINKKCNQNPGCVARIVLMYLGLIPTVRRINRSIFVSVDNKKIKDEYKEQYLELLDVPLYVNNDFSSIAHYSQHCGTSSIETTFGLRTLYVGNDLITVQEYRPVFSNLKWSYFAHCKKDLLYSL</sequence>
<keyword evidence="1" id="KW-1185">Reference proteome</keyword>
<accession>A0A0K0FIE5</accession>
<proteinExistence type="predicted"/>
<dbReference type="Proteomes" id="UP000035680">
    <property type="component" value="Unassembled WGS sequence"/>
</dbReference>
<dbReference type="AlphaFoldDB" id="A0A0K0FIE5"/>
<name>A0A0K0FIE5_STRVS</name>
<reference evidence="2" key="2">
    <citation type="submission" date="2015-08" db="UniProtKB">
        <authorList>
            <consortium name="WormBaseParasite"/>
        </authorList>
    </citation>
    <scope>IDENTIFICATION</scope>
</reference>
<dbReference type="InterPro" id="IPR024079">
    <property type="entry name" value="MetalloPept_cat_dom_sf"/>
</dbReference>
<dbReference type="GO" id="GO:0008237">
    <property type="term" value="F:metallopeptidase activity"/>
    <property type="evidence" value="ECO:0007669"/>
    <property type="project" value="InterPro"/>
</dbReference>
<protein>
    <submittedName>
        <fullName evidence="2">Peptidase M12A domain-containing protein</fullName>
    </submittedName>
</protein>
<organism evidence="1 2">
    <name type="scientific">Strongyloides venezuelensis</name>
    <name type="common">Threadworm</name>
    <dbReference type="NCBI Taxonomy" id="75913"/>
    <lineage>
        <taxon>Eukaryota</taxon>
        <taxon>Metazoa</taxon>
        <taxon>Ecdysozoa</taxon>
        <taxon>Nematoda</taxon>
        <taxon>Chromadorea</taxon>
        <taxon>Rhabditida</taxon>
        <taxon>Tylenchina</taxon>
        <taxon>Panagrolaimomorpha</taxon>
        <taxon>Strongyloidoidea</taxon>
        <taxon>Strongyloididae</taxon>
        <taxon>Strongyloides</taxon>
    </lineage>
</organism>
<dbReference type="WBParaSite" id="SVE_0866400.1">
    <property type="protein sequence ID" value="SVE_0866400.1"/>
    <property type="gene ID" value="SVE_0866400"/>
</dbReference>